<keyword evidence="1" id="KW-0378">Hydrolase</keyword>
<dbReference type="InterPro" id="IPR005754">
    <property type="entry name" value="Sortase"/>
</dbReference>
<proteinExistence type="predicted"/>
<sequence length="248" mass="28020">MKKWIYRIVLLAAICVFSFSAFQLYKIYKESKMIDQENEKLQEIAKIEDNANKTLTIDWTALKQSAPDVVGWVYVPGLDSVSFPIVQGSDNTYYLNHTTLGETNIRGSIFLDAGAAPDFSDENNVVYGHSVEGGGMFTSMDRFEDASFFETHPVFYVLTPSQNYKCDVLAFSKTTEGTSFYTKYDLTQTTEHANEMISQATYSRNIPVEGKHFITLSTCDLDYGFDSINRLVLVGVMEPTTEPIQMEE</sequence>
<dbReference type="Proteomes" id="UP000186705">
    <property type="component" value="Unassembled WGS sequence"/>
</dbReference>
<dbReference type="CDD" id="cd05826">
    <property type="entry name" value="Sortase_B"/>
    <property type="match status" value="1"/>
</dbReference>
<evidence type="ECO:0000313" key="3">
    <source>
        <dbReference type="EMBL" id="OLU47909.1"/>
    </source>
</evidence>
<dbReference type="Pfam" id="PF04203">
    <property type="entry name" value="Sortase"/>
    <property type="match status" value="1"/>
</dbReference>
<feature type="active site" description="Proton donor/acceptor" evidence="2">
    <location>
        <position position="129"/>
    </location>
</feature>
<dbReference type="EMBL" id="MPKA01000022">
    <property type="protein sequence ID" value="OLU47909.1"/>
    <property type="molecule type" value="Genomic_DNA"/>
</dbReference>
<feature type="active site" description="Acyl-thioester intermediate" evidence="2">
    <location>
        <position position="219"/>
    </location>
</feature>
<keyword evidence="4" id="KW-1185">Reference proteome</keyword>
<accession>A0A1U7NQJ9</accession>
<dbReference type="GeneID" id="78274477"/>
<dbReference type="RefSeq" id="WP_076340406.1">
    <property type="nucleotide sequence ID" value="NZ_CAMNTW010000068.1"/>
</dbReference>
<protein>
    <submittedName>
        <fullName evidence="3">SrtB family sortase</fullName>
    </submittedName>
</protein>
<evidence type="ECO:0000313" key="4">
    <source>
        <dbReference type="Proteomes" id="UP000186705"/>
    </source>
</evidence>
<comment type="caution">
    <text evidence="3">The sequence shown here is derived from an EMBL/GenBank/DDBJ whole genome shotgun (WGS) entry which is preliminary data.</text>
</comment>
<dbReference type="SUPFAM" id="SSF63817">
    <property type="entry name" value="Sortase"/>
    <property type="match status" value="1"/>
</dbReference>
<reference evidence="3 4" key="1">
    <citation type="submission" date="2016-11" db="EMBL/GenBank/DDBJ databases">
        <title>Description of two novel members of the family Erysipelotrichaceae: Ileibacterium lipovorans gen. nov., sp. nov. and Dubosiella newyorkensis, gen. nov., sp. nov.</title>
        <authorList>
            <person name="Cox L.M."/>
            <person name="Sohn J."/>
            <person name="Tyrrell K.L."/>
            <person name="Citron D.M."/>
            <person name="Lawson P.A."/>
            <person name="Patel N.B."/>
            <person name="Iizumi T."/>
            <person name="Perez-Perez G.I."/>
            <person name="Goldstein E.J."/>
            <person name="Blaser M.J."/>
        </authorList>
    </citation>
    <scope>NUCLEOTIDE SEQUENCE [LARGE SCALE GENOMIC DNA]</scope>
    <source>
        <strain evidence="3 4">NYU-BL-A4</strain>
    </source>
</reference>
<organism evidence="3 4">
    <name type="scientific">Dubosiella newyorkensis</name>
    <dbReference type="NCBI Taxonomy" id="1862672"/>
    <lineage>
        <taxon>Bacteria</taxon>
        <taxon>Bacillati</taxon>
        <taxon>Bacillota</taxon>
        <taxon>Erysipelotrichia</taxon>
        <taxon>Erysipelotrichales</taxon>
        <taxon>Erysipelotrichaceae</taxon>
        <taxon>Dubosiella</taxon>
    </lineage>
</organism>
<dbReference type="GO" id="GO:0016787">
    <property type="term" value="F:hydrolase activity"/>
    <property type="evidence" value="ECO:0007669"/>
    <property type="project" value="UniProtKB-KW"/>
</dbReference>
<name>A0A1U7NQJ9_9FIRM</name>
<dbReference type="InterPro" id="IPR009835">
    <property type="entry name" value="SrtB"/>
</dbReference>
<dbReference type="InterPro" id="IPR023365">
    <property type="entry name" value="Sortase_dom-sf"/>
</dbReference>
<dbReference type="OrthoDB" id="9806013at2"/>
<dbReference type="AlphaFoldDB" id="A0A1U7NQJ9"/>
<dbReference type="STRING" id="1862672.BO225_00720"/>
<evidence type="ECO:0000256" key="2">
    <source>
        <dbReference type="PIRSR" id="PIRSR605754-1"/>
    </source>
</evidence>
<dbReference type="Gene3D" id="2.40.260.10">
    <property type="entry name" value="Sortase"/>
    <property type="match status" value="1"/>
</dbReference>
<evidence type="ECO:0000256" key="1">
    <source>
        <dbReference type="ARBA" id="ARBA00022801"/>
    </source>
</evidence>
<gene>
    <name evidence="3" type="ORF">BO225_00720</name>
</gene>